<evidence type="ECO:0000313" key="2">
    <source>
        <dbReference type="Proteomes" id="UP000240978"/>
    </source>
</evidence>
<dbReference type="Proteomes" id="UP000240978">
    <property type="component" value="Unassembled WGS sequence"/>
</dbReference>
<dbReference type="EMBL" id="PYGK01000002">
    <property type="protein sequence ID" value="PSL34962.1"/>
    <property type="molecule type" value="Genomic_DNA"/>
</dbReference>
<dbReference type="InterPro" id="IPR037883">
    <property type="entry name" value="Knr4/Smi1-like_sf"/>
</dbReference>
<comment type="caution">
    <text evidence="1">The sequence shown here is derived from an EMBL/GenBank/DDBJ whole genome shotgun (WGS) entry which is preliminary data.</text>
</comment>
<name>A0A2P8GLX0_9BACT</name>
<dbReference type="AlphaFoldDB" id="A0A2P8GLX0"/>
<gene>
    <name evidence="1" type="ORF">CLV42_102536</name>
</gene>
<accession>A0A2P8GLX0</accession>
<protein>
    <recommendedName>
        <fullName evidence="3">Knr4/Smi1-like domain-containing protein</fullName>
    </recommendedName>
</protein>
<proteinExistence type="predicted"/>
<dbReference type="OrthoDB" id="624605at2"/>
<dbReference type="SUPFAM" id="SSF160631">
    <property type="entry name" value="SMI1/KNR4-like"/>
    <property type="match status" value="1"/>
</dbReference>
<evidence type="ECO:0000313" key="1">
    <source>
        <dbReference type="EMBL" id="PSL34962.1"/>
    </source>
</evidence>
<organism evidence="1 2">
    <name type="scientific">Chitinophaga ginsengisoli</name>
    <dbReference type="NCBI Taxonomy" id="363837"/>
    <lineage>
        <taxon>Bacteria</taxon>
        <taxon>Pseudomonadati</taxon>
        <taxon>Bacteroidota</taxon>
        <taxon>Chitinophagia</taxon>
        <taxon>Chitinophagales</taxon>
        <taxon>Chitinophagaceae</taxon>
        <taxon>Chitinophaga</taxon>
    </lineage>
</organism>
<keyword evidence="2" id="KW-1185">Reference proteome</keyword>
<evidence type="ECO:0008006" key="3">
    <source>
        <dbReference type="Google" id="ProtNLM"/>
    </source>
</evidence>
<sequence>MTNSEKIQQFRQLYTATNALYTNLEEDLSQIHNERDVDQIVSNIDKMISLLPISFPKGGMQSTSASVLLINPDDPADVPAEKVVKKNGMTSYILPEDTIVVYENTLLIVLEDRKFRTWNYATILGNSGKYKSLMLAQAKKCMTLFPDKGHWQSWEEDMMVLYANQIGWYAFEEEEDVTLLEEALQTLERGYRLSNRDANKYIKDAKVRLLLKLNRPDEAYAIVSEVLSGDPAYADFQDLKKDKEYIRWNKAETQRKKEAHKAYLQSVKDEKARVTDQFIYPDHPLVKQHAAILNTIKQRMAEIRLETIYHKQQENETVTEDFELRKWSLDELDAFEVTNGFVLPGEYKVYLMEIGSGGDVYFQMDEVPGIDAYDDEVIDQIKRPFPITSAKIHDVGDGVMAWVYPDDEEWEDTFDGNMEALFGLPDNAEITDGCLPIGYSWGQNELFLIANGEFEGEVWSDTLQYGAEARGCFGAASEKRLKFLEFIAGSVHATLVGYDEAPKDGDWL</sequence>
<reference evidence="1 2" key="1">
    <citation type="submission" date="2018-03" db="EMBL/GenBank/DDBJ databases">
        <title>Genomic Encyclopedia of Archaeal and Bacterial Type Strains, Phase II (KMG-II): from individual species to whole genera.</title>
        <authorList>
            <person name="Goeker M."/>
        </authorList>
    </citation>
    <scope>NUCLEOTIDE SEQUENCE [LARGE SCALE GENOMIC DNA]</scope>
    <source>
        <strain evidence="1 2">DSM 18107</strain>
    </source>
</reference>
<dbReference type="RefSeq" id="WP_106601214.1">
    <property type="nucleotide sequence ID" value="NZ_PYGK01000002.1"/>
</dbReference>